<proteinExistence type="predicted"/>
<evidence type="ECO:0000313" key="1">
    <source>
        <dbReference type="EMBL" id="NML44953.1"/>
    </source>
</evidence>
<dbReference type="RefSeq" id="WP_169419050.1">
    <property type="nucleotide sequence ID" value="NZ_JABBFX010000001.1"/>
</dbReference>
<gene>
    <name evidence="1" type="ORF">HHL11_14435</name>
</gene>
<comment type="caution">
    <text evidence="1">The sequence shown here is derived from an EMBL/GenBank/DDBJ whole genome shotgun (WGS) entry which is preliminary data.</text>
</comment>
<organism evidence="1 2">
    <name type="scientific">Ramlibacter agri</name>
    <dbReference type="NCBI Taxonomy" id="2728837"/>
    <lineage>
        <taxon>Bacteria</taxon>
        <taxon>Pseudomonadati</taxon>
        <taxon>Pseudomonadota</taxon>
        <taxon>Betaproteobacteria</taxon>
        <taxon>Burkholderiales</taxon>
        <taxon>Comamonadaceae</taxon>
        <taxon>Ramlibacter</taxon>
    </lineage>
</organism>
<name>A0A848H8U3_9BURK</name>
<dbReference type="EMBL" id="JABBFX010000001">
    <property type="protein sequence ID" value="NML44953.1"/>
    <property type="molecule type" value="Genomic_DNA"/>
</dbReference>
<sequence>MPELQPNEPAGAGVPPALLMAAVPETDFDYALGCECADPALQIDWWRDETSPPPAQLG</sequence>
<keyword evidence="2" id="KW-1185">Reference proteome</keyword>
<accession>A0A848H8U3</accession>
<protein>
    <submittedName>
        <fullName evidence="1">Uncharacterized protein</fullName>
    </submittedName>
</protein>
<reference evidence="1 2" key="1">
    <citation type="submission" date="2020-04" db="EMBL/GenBank/DDBJ databases">
        <title>Ramlibacter sp. G-1-2-2 isolated from soil.</title>
        <authorList>
            <person name="Dahal R.H."/>
        </authorList>
    </citation>
    <scope>NUCLEOTIDE SEQUENCE [LARGE SCALE GENOMIC DNA]</scope>
    <source>
        <strain evidence="1 2">G-1-2-2</strain>
    </source>
</reference>
<dbReference type="Proteomes" id="UP000541185">
    <property type="component" value="Unassembled WGS sequence"/>
</dbReference>
<evidence type="ECO:0000313" key="2">
    <source>
        <dbReference type="Proteomes" id="UP000541185"/>
    </source>
</evidence>
<dbReference type="AlphaFoldDB" id="A0A848H8U3"/>